<evidence type="ECO:0000259" key="5">
    <source>
        <dbReference type="PROSITE" id="PS51935"/>
    </source>
</evidence>
<dbReference type="Proteomes" id="UP000008207">
    <property type="component" value="Chromosome"/>
</dbReference>
<dbReference type="Gene3D" id="3.90.1720.10">
    <property type="entry name" value="endopeptidase domain like (from Nostoc punctiforme)"/>
    <property type="match status" value="1"/>
</dbReference>
<protein>
    <submittedName>
        <fullName evidence="6">NLP/P60 protein</fullName>
    </submittedName>
</protein>
<sequence length="275" mass="30281">MSPGYGSKLAFAFDDGLSTRWAAAVEAHKRHAAAHWPAEAGGLILEDGRYRPLANAAADPLTEFEPDPGEVDQTAYVAVLHSHCSIEDPESGKITPPPDCPSGADMESQMATAVPWGITLAASTGVTDPFWFGDQVPRAPLLGRPFRHGVWDCYSLGRDWHREVAGIEIPDFARDPDWWLPREGQPQLDLYRDGFERAGFRRVVRGPEGPLPGDCFLCRVRSPVFNHGGIYLGGGLILHHLAHQLSGRDPASVWRTKLDFLVRHTALPDDWRPPA</sequence>
<evidence type="ECO:0000256" key="4">
    <source>
        <dbReference type="ARBA" id="ARBA00022807"/>
    </source>
</evidence>
<keyword evidence="3" id="KW-0378">Hydrolase</keyword>
<name>B8IAI6_METNO</name>
<dbReference type="STRING" id="460265.Mnod_6224"/>
<dbReference type="RefSeq" id="WP_015932614.1">
    <property type="nucleotide sequence ID" value="NC_011894.1"/>
</dbReference>
<accession>B8IAI6</accession>
<evidence type="ECO:0000313" key="6">
    <source>
        <dbReference type="EMBL" id="ACL61031.1"/>
    </source>
</evidence>
<evidence type="ECO:0000313" key="7">
    <source>
        <dbReference type="Proteomes" id="UP000008207"/>
    </source>
</evidence>
<dbReference type="AlphaFoldDB" id="B8IAI6"/>
<evidence type="ECO:0000256" key="1">
    <source>
        <dbReference type="ARBA" id="ARBA00007074"/>
    </source>
</evidence>
<keyword evidence="2" id="KW-0645">Protease</keyword>
<dbReference type="Pfam" id="PF00877">
    <property type="entry name" value="NLPC_P60"/>
    <property type="match status" value="1"/>
</dbReference>
<dbReference type="eggNOG" id="COG1310">
    <property type="taxonomic scope" value="Bacteria"/>
</dbReference>
<dbReference type="OrthoDB" id="1494599at2"/>
<evidence type="ECO:0000256" key="3">
    <source>
        <dbReference type="ARBA" id="ARBA00022801"/>
    </source>
</evidence>
<feature type="domain" description="NlpC/P60" evidence="5">
    <location>
        <begin position="112"/>
        <end position="275"/>
    </location>
</feature>
<proteinExistence type="inferred from homology"/>
<dbReference type="InterPro" id="IPR038765">
    <property type="entry name" value="Papain-like_cys_pep_sf"/>
</dbReference>
<gene>
    <name evidence="6" type="ordered locus">Mnod_6224</name>
</gene>
<organism evidence="6 7">
    <name type="scientific">Methylobacterium nodulans (strain LMG 21967 / CNCM I-2342 / ORS 2060)</name>
    <dbReference type="NCBI Taxonomy" id="460265"/>
    <lineage>
        <taxon>Bacteria</taxon>
        <taxon>Pseudomonadati</taxon>
        <taxon>Pseudomonadota</taxon>
        <taxon>Alphaproteobacteria</taxon>
        <taxon>Hyphomicrobiales</taxon>
        <taxon>Methylobacteriaceae</taxon>
        <taxon>Methylobacterium</taxon>
    </lineage>
</organism>
<evidence type="ECO:0000256" key="2">
    <source>
        <dbReference type="ARBA" id="ARBA00022670"/>
    </source>
</evidence>
<dbReference type="HOGENOM" id="CLU_071796_0_1_5"/>
<dbReference type="InterPro" id="IPR000064">
    <property type="entry name" value="NLP_P60_dom"/>
</dbReference>
<keyword evidence="7" id="KW-1185">Reference proteome</keyword>
<dbReference type="GO" id="GO:0006508">
    <property type="term" value="P:proteolysis"/>
    <property type="evidence" value="ECO:0007669"/>
    <property type="project" value="UniProtKB-KW"/>
</dbReference>
<dbReference type="EMBL" id="CP001349">
    <property type="protein sequence ID" value="ACL61031.1"/>
    <property type="molecule type" value="Genomic_DNA"/>
</dbReference>
<dbReference type="CDD" id="cd08073">
    <property type="entry name" value="MPN_NLPC_P60"/>
    <property type="match status" value="1"/>
</dbReference>
<dbReference type="KEGG" id="mno:Mnod_6224"/>
<dbReference type="GO" id="GO:0008234">
    <property type="term" value="F:cysteine-type peptidase activity"/>
    <property type="evidence" value="ECO:0007669"/>
    <property type="project" value="UniProtKB-KW"/>
</dbReference>
<dbReference type="SUPFAM" id="SSF54001">
    <property type="entry name" value="Cysteine proteinases"/>
    <property type="match status" value="1"/>
</dbReference>
<comment type="similarity">
    <text evidence="1">Belongs to the peptidase C40 family.</text>
</comment>
<keyword evidence="4" id="KW-0788">Thiol protease</keyword>
<dbReference type="PROSITE" id="PS51935">
    <property type="entry name" value="NLPC_P60"/>
    <property type="match status" value="1"/>
</dbReference>
<reference evidence="6 7" key="1">
    <citation type="submission" date="2009-01" db="EMBL/GenBank/DDBJ databases">
        <title>Complete sequence of chromosome of Methylobacterium nodulans ORS 2060.</title>
        <authorList>
            <consortium name="US DOE Joint Genome Institute"/>
            <person name="Lucas S."/>
            <person name="Copeland A."/>
            <person name="Lapidus A."/>
            <person name="Glavina del Rio T."/>
            <person name="Dalin E."/>
            <person name="Tice H."/>
            <person name="Bruce D."/>
            <person name="Goodwin L."/>
            <person name="Pitluck S."/>
            <person name="Sims D."/>
            <person name="Brettin T."/>
            <person name="Detter J.C."/>
            <person name="Han C."/>
            <person name="Larimer F."/>
            <person name="Land M."/>
            <person name="Hauser L."/>
            <person name="Kyrpides N."/>
            <person name="Ivanova N."/>
            <person name="Marx C.J."/>
            <person name="Richardson P."/>
        </authorList>
    </citation>
    <scope>NUCLEOTIDE SEQUENCE [LARGE SCALE GENOMIC DNA]</scope>
    <source>
        <strain evidence="7">LMG 21967 / CNCM I-2342 / ORS 2060</strain>
    </source>
</reference>